<dbReference type="Gene3D" id="3.30.160.60">
    <property type="entry name" value="Classic Zinc Finger"/>
    <property type="match status" value="2"/>
</dbReference>
<organism evidence="8 9">
    <name type="scientific">Microthyrium microscopicum</name>
    <dbReference type="NCBI Taxonomy" id="703497"/>
    <lineage>
        <taxon>Eukaryota</taxon>
        <taxon>Fungi</taxon>
        <taxon>Dikarya</taxon>
        <taxon>Ascomycota</taxon>
        <taxon>Pezizomycotina</taxon>
        <taxon>Dothideomycetes</taxon>
        <taxon>Dothideomycetes incertae sedis</taxon>
        <taxon>Microthyriales</taxon>
        <taxon>Microthyriaceae</taxon>
        <taxon>Microthyrium</taxon>
    </lineage>
</organism>
<dbReference type="AlphaFoldDB" id="A0A6A6U223"/>
<dbReference type="GO" id="GO:0000978">
    <property type="term" value="F:RNA polymerase II cis-regulatory region sequence-specific DNA binding"/>
    <property type="evidence" value="ECO:0007669"/>
    <property type="project" value="TreeGrafter"/>
</dbReference>
<evidence type="ECO:0000259" key="7">
    <source>
        <dbReference type="PROSITE" id="PS50157"/>
    </source>
</evidence>
<dbReference type="SMART" id="SM00355">
    <property type="entry name" value="ZnF_C2H2"/>
    <property type="match status" value="2"/>
</dbReference>
<dbReference type="GO" id="GO:0000981">
    <property type="term" value="F:DNA-binding transcription factor activity, RNA polymerase II-specific"/>
    <property type="evidence" value="ECO:0007669"/>
    <property type="project" value="TreeGrafter"/>
</dbReference>
<name>A0A6A6U223_9PEZI</name>
<keyword evidence="4" id="KW-0862">Zinc</keyword>
<dbReference type="GO" id="GO:0005634">
    <property type="term" value="C:nucleus"/>
    <property type="evidence" value="ECO:0007669"/>
    <property type="project" value="UniProtKB-ARBA"/>
</dbReference>
<evidence type="ECO:0000256" key="1">
    <source>
        <dbReference type="ARBA" id="ARBA00022723"/>
    </source>
</evidence>
<evidence type="ECO:0000256" key="6">
    <source>
        <dbReference type="SAM" id="MobiDB-lite"/>
    </source>
</evidence>
<feature type="compositionally biased region" description="Low complexity" evidence="6">
    <location>
        <begin position="39"/>
        <end position="68"/>
    </location>
</feature>
<dbReference type="Proteomes" id="UP000799302">
    <property type="component" value="Unassembled WGS sequence"/>
</dbReference>
<feature type="region of interest" description="Disordered" evidence="6">
    <location>
        <begin position="1"/>
        <end position="83"/>
    </location>
</feature>
<evidence type="ECO:0000313" key="9">
    <source>
        <dbReference type="Proteomes" id="UP000799302"/>
    </source>
</evidence>
<dbReference type="InterPro" id="IPR050329">
    <property type="entry name" value="GLI_C2H2-zinc-finger"/>
</dbReference>
<dbReference type="InterPro" id="IPR013087">
    <property type="entry name" value="Znf_C2H2_type"/>
</dbReference>
<feature type="compositionally biased region" description="Polar residues" evidence="6">
    <location>
        <begin position="298"/>
        <end position="309"/>
    </location>
</feature>
<proteinExistence type="predicted"/>
<accession>A0A6A6U223</accession>
<dbReference type="PROSITE" id="PS50157">
    <property type="entry name" value="ZINC_FINGER_C2H2_2"/>
    <property type="match status" value="1"/>
</dbReference>
<feature type="domain" description="C2H2-type" evidence="7">
    <location>
        <begin position="357"/>
        <end position="389"/>
    </location>
</feature>
<gene>
    <name evidence="8" type="ORF">BT63DRAFT_459264</name>
</gene>
<feature type="compositionally biased region" description="Basic and acidic residues" evidence="6">
    <location>
        <begin position="250"/>
        <end position="261"/>
    </location>
</feature>
<keyword evidence="3 5" id="KW-0863">Zinc-finger</keyword>
<keyword evidence="9" id="KW-1185">Reference proteome</keyword>
<evidence type="ECO:0000256" key="2">
    <source>
        <dbReference type="ARBA" id="ARBA00022737"/>
    </source>
</evidence>
<evidence type="ECO:0000256" key="5">
    <source>
        <dbReference type="PROSITE-ProRule" id="PRU00042"/>
    </source>
</evidence>
<dbReference type="SUPFAM" id="SSF57667">
    <property type="entry name" value="beta-beta-alpha zinc fingers"/>
    <property type="match status" value="1"/>
</dbReference>
<dbReference type="OrthoDB" id="10018191at2759"/>
<sequence length="480" mass="53640">MSVSLAKRYSGPGLLSLNTDVDTESKRPLSPVGLLTPLSATSRRTSNFSSTWSSASSSQGSSGSSFQSQEPTTPPYHGMPVSPYMMVPSQELEKPFDHIDMISSPLHSRMLNSSREHTSTPAWTSLSFRDHDIHDQLPSSYSTHSAIQAPQLTNIYGSQFLPRTEDTTRLNSAFPKNWNDDEFNSQISASGSYPNSAFVGPLLNSSPLPSYGHSVNGSHWPPVSHSYSLNSSSTIVPSQTLMDPVEAKSMMDTDSGSEMHFRSPSHQTYSHSYQSSTLADDGLDSSIIMDHEADHTDSSMSAANYTPTRRSQEEKRAHRIQRKRIKKQKENQASLLEHHPQYRGLPIDVNMPAPKRHECDFTTSDGDICGKKFQRVEHLKRHMDTHSGEIFYYCPAPNCGKRFQGRKDNLREHFKTHLRGSPTSRNSNFSLPEFYTFLYEKFDHEEAQKFVAKLQKWAAGGGQTRQEAGTGGRRGGNSFH</sequence>
<dbReference type="EMBL" id="MU004240">
    <property type="protein sequence ID" value="KAF2665686.1"/>
    <property type="molecule type" value="Genomic_DNA"/>
</dbReference>
<keyword evidence="1" id="KW-0479">Metal-binding</keyword>
<dbReference type="PANTHER" id="PTHR19818">
    <property type="entry name" value="ZINC FINGER PROTEIN ZIC AND GLI"/>
    <property type="match status" value="1"/>
</dbReference>
<dbReference type="InterPro" id="IPR036236">
    <property type="entry name" value="Znf_C2H2_sf"/>
</dbReference>
<feature type="compositionally biased region" description="Basic residues" evidence="6">
    <location>
        <begin position="317"/>
        <end position="327"/>
    </location>
</feature>
<evidence type="ECO:0000256" key="4">
    <source>
        <dbReference type="ARBA" id="ARBA00022833"/>
    </source>
</evidence>
<dbReference type="GO" id="GO:0008270">
    <property type="term" value="F:zinc ion binding"/>
    <property type="evidence" value="ECO:0007669"/>
    <property type="project" value="UniProtKB-KW"/>
</dbReference>
<dbReference type="GO" id="GO:0045944">
    <property type="term" value="P:positive regulation of transcription by RNA polymerase II"/>
    <property type="evidence" value="ECO:0007669"/>
    <property type="project" value="UniProtKB-ARBA"/>
</dbReference>
<protein>
    <recommendedName>
        <fullName evidence="7">C2H2-type domain-containing protein</fullName>
    </recommendedName>
</protein>
<evidence type="ECO:0000313" key="8">
    <source>
        <dbReference type="EMBL" id="KAF2665686.1"/>
    </source>
</evidence>
<keyword evidence="2" id="KW-0677">Repeat</keyword>
<feature type="region of interest" description="Disordered" evidence="6">
    <location>
        <begin position="250"/>
        <end position="270"/>
    </location>
</feature>
<reference evidence="8" key="1">
    <citation type="journal article" date="2020" name="Stud. Mycol.">
        <title>101 Dothideomycetes genomes: a test case for predicting lifestyles and emergence of pathogens.</title>
        <authorList>
            <person name="Haridas S."/>
            <person name="Albert R."/>
            <person name="Binder M."/>
            <person name="Bloem J."/>
            <person name="Labutti K."/>
            <person name="Salamov A."/>
            <person name="Andreopoulos B."/>
            <person name="Baker S."/>
            <person name="Barry K."/>
            <person name="Bills G."/>
            <person name="Bluhm B."/>
            <person name="Cannon C."/>
            <person name="Castanera R."/>
            <person name="Culley D."/>
            <person name="Daum C."/>
            <person name="Ezra D."/>
            <person name="Gonzalez J."/>
            <person name="Henrissat B."/>
            <person name="Kuo A."/>
            <person name="Liang C."/>
            <person name="Lipzen A."/>
            <person name="Lutzoni F."/>
            <person name="Magnuson J."/>
            <person name="Mondo S."/>
            <person name="Nolan M."/>
            <person name="Ohm R."/>
            <person name="Pangilinan J."/>
            <person name="Park H.-J."/>
            <person name="Ramirez L."/>
            <person name="Alfaro M."/>
            <person name="Sun H."/>
            <person name="Tritt A."/>
            <person name="Yoshinaga Y."/>
            <person name="Zwiers L.-H."/>
            <person name="Turgeon B."/>
            <person name="Goodwin S."/>
            <person name="Spatafora J."/>
            <person name="Crous P."/>
            <person name="Grigoriev I."/>
        </authorList>
    </citation>
    <scope>NUCLEOTIDE SEQUENCE</scope>
    <source>
        <strain evidence="8">CBS 115976</strain>
    </source>
</reference>
<dbReference type="PANTHER" id="PTHR19818:SF139">
    <property type="entry name" value="PAIR-RULE PROTEIN ODD-PAIRED"/>
    <property type="match status" value="1"/>
</dbReference>
<feature type="region of interest" description="Disordered" evidence="6">
    <location>
        <begin position="296"/>
        <end position="332"/>
    </location>
</feature>
<feature type="region of interest" description="Disordered" evidence="6">
    <location>
        <begin position="461"/>
        <end position="480"/>
    </location>
</feature>
<evidence type="ECO:0000256" key="3">
    <source>
        <dbReference type="ARBA" id="ARBA00022771"/>
    </source>
</evidence>